<dbReference type="InterPro" id="IPR014722">
    <property type="entry name" value="Rib_uL2_dom2"/>
</dbReference>
<dbReference type="CDD" id="cd06089">
    <property type="entry name" value="KOW_RPL26"/>
    <property type="match status" value="1"/>
</dbReference>
<sequence>MRPFRRPPAHLPHCSQCLHRSISTTATATRKRRKARAAQKTIDHDLQQRASILRTRIREARVARREDWILGPLAPRRESGAMEYGTVSSRELKGVKGGLARGLLTQRGRGGITAAGKRGSKGKGVGMSWKESLIYEGDRVAILSDTGPESRDKWKIGTVTSVREKEREVIVKGLNKVDLNVLADGKPAIKSKRLPIPLSSVRLVHNLPDPYTRIDTDKIISRLIPLPNEKKAEIREEFKAGEIDLEEMKTRMGGRAIPGSKEVYGDWVVIPLPKARRNKKVETKEHDSDTVRFEVEEKTWTPTLLRTPMPGGVIDELRNKYSRFRTRHDAGYQLALDNRARRKAEYKAWAESGGGMLMTPAKEARQMEREKLKEKGEPTLEKELLERIGEVMAKHGVEMTGKRRRGMEKNLRGERVVKWGSDVEIPGEKKAERAVLEEEEDEDDEEWEEEEDEVGDAVIEEDKTSEKRPTL</sequence>
<evidence type="ECO:0008006" key="7">
    <source>
        <dbReference type="Google" id="ProtNLM"/>
    </source>
</evidence>
<evidence type="ECO:0000256" key="4">
    <source>
        <dbReference type="SAM" id="MobiDB-lite"/>
    </source>
</evidence>
<dbReference type="Pfam" id="PF22682">
    <property type="entry name" value="Ribosomal_uL24m-like"/>
    <property type="match status" value="1"/>
</dbReference>
<dbReference type="SUPFAM" id="SSF50104">
    <property type="entry name" value="Translation proteins SH3-like domain"/>
    <property type="match status" value="1"/>
</dbReference>
<evidence type="ECO:0000256" key="1">
    <source>
        <dbReference type="ARBA" id="ARBA00010618"/>
    </source>
</evidence>
<dbReference type="GO" id="GO:0005840">
    <property type="term" value="C:ribosome"/>
    <property type="evidence" value="ECO:0007669"/>
    <property type="project" value="UniProtKB-KW"/>
</dbReference>
<keyword evidence="6" id="KW-1185">Reference proteome</keyword>
<dbReference type="GO" id="GO:1990904">
    <property type="term" value="C:ribonucleoprotein complex"/>
    <property type="evidence" value="ECO:0007669"/>
    <property type="project" value="UniProtKB-KW"/>
</dbReference>
<protein>
    <recommendedName>
        <fullName evidence="7">KOW domain-containing protein</fullName>
    </recommendedName>
</protein>
<gene>
    <name evidence="5" type="ORF">HO173_010663</name>
</gene>
<reference evidence="5 6" key="1">
    <citation type="journal article" date="2020" name="Genomics">
        <title>Complete, high-quality genomes from long-read metagenomic sequencing of two wolf lichen thalli reveals enigmatic genome architecture.</title>
        <authorList>
            <person name="McKenzie S.K."/>
            <person name="Walston R.F."/>
            <person name="Allen J.L."/>
        </authorList>
    </citation>
    <scope>NUCLEOTIDE SEQUENCE [LARGE SCALE GENOMIC DNA]</scope>
    <source>
        <strain evidence="5">WasteWater2</strain>
    </source>
</reference>
<dbReference type="AlphaFoldDB" id="A0A8H6L0N1"/>
<evidence type="ECO:0000256" key="2">
    <source>
        <dbReference type="ARBA" id="ARBA00022980"/>
    </source>
</evidence>
<feature type="compositionally biased region" description="Basic and acidic residues" evidence="4">
    <location>
        <begin position="426"/>
        <end position="436"/>
    </location>
</feature>
<dbReference type="GO" id="GO:0003723">
    <property type="term" value="F:RNA binding"/>
    <property type="evidence" value="ECO:0007669"/>
    <property type="project" value="InterPro"/>
</dbReference>
<dbReference type="EMBL" id="JACCJC010000060">
    <property type="protein sequence ID" value="KAF6231163.1"/>
    <property type="molecule type" value="Genomic_DNA"/>
</dbReference>
<dbReference type="OrthoDB" id="359154at2759"/>
<dbReference type="Proteomes" id="UP000578531">
    <property type="component" value="Unassembled WGS sequence"/>
</dbReference>
<organism evidence="5 6">
    <name type="scientific">Letharia columbiana</name>
    <dbReference type="NCBI Taxonomy" id="112416"/>
    <lineage>
        <taxon>Eukaryota</taxon>
        <taxon>Fungi</taxon>
        <taxon>Dikarya</taxon>
        <taxon>Ascomycota</taxon>
        <taxon>Pezizomycotina</taxon>
        <taxon>Lecanoromycetes</taxon>
        <taxon>OSLEUM clade</taxon>
        <taxon>Lecanoromycetidae</taxon>
        <taxon>Lecanorales</taxon>
        <taxon>Lecanorineae</taxon>
        <taxon>Parmeliaceae</taxon>
        <taxon>Letharia</taxon>
    </lineage>
</organism>
<comment type="similarity">
    <text evidence="1">Belongs to the universal ribosomal protein uL24 family.</text>
</comment>
<dbReference type="InterPro" id="IPR041988">
    <property type="entry name" value="Ribosomal_uL24_KOW"/>
</dbReference>
<evidence type="ECO:0000256" key="3">
    <source>
        <dbReference type="ARBA" id="ARBA00023274"/>
    </source>
</evidence>
<dbReference type="Gene3D" id="2.30.30.30">
    <property type="match status" value="1"/>
</dbReference>
<evidence type="ECO:0000313" key="5">
    <source>
        <dbReference type="EMBL" id="KAF6231163.1"/>
    </source>
</evidence>
<dbReference type="InterPro" id="IPR008991">
    <property type="entry name" value="Translation_prot_SH3-like_sf"/>
</dbReference>
<evidence type="ECO:0000313" key="6">
    <source>
        <dbReference type="Proteomes" id="UP000578531"/>
    </source>
</evidence>
<accession>A0A8H6L0N1</accession>
<dbReference type="GeneID" id="59292309"/>
<comment type="caution">
    <text evidence="5">The sequence shown here is derived from an EMBL/GenBank/DDBJ whole genome shotgun (WGS) entry which is preliminary data.</text>
</comment>
<keyword evidence="3" id="KW-0687">Ribonucleoprotein</keyword>
<proteinExistence type="inferred from homology"/>
<keyword evidence="2" id="KW-0689">Ribosomal protein</keyword>
<name>A0A8H6L0N1_9LECA</name>
<feature type="region of interest" description="Disordered" evidence="4">
    <location>
        <begin position="423"/>
        <end position="471"/>
    </location>
</feature>
<feature type="compositionally biased region" description="Acidic residues" evidence="4">
    <location>
        <begin position="437"/>
        <end position="459"/>
    </location>
</feature>
<dbReference type="RefSeq" id="XP_037160596.1">
    <property type="nucleotide sequence ID" value="XM_037312548.1"/>
</dbReference>
<feature type="compositionally biased region" description="Basic and acidic residues" evidence="4">
    <location>
        <begin position="460"/>
        <end position="471"/>
    </location>
</feature>